<evidence type="ECO:0000313" key="3">
    <source>
        <dbReference type="Proteomes" id="UP000251314"/>
    </source>
</evidence>
<dbReference type="SUPFAM" id="SSF53098">
    <property type="entry name" value="Ribonuclease H-like"/>
    <property type="match status" value="1"/>
</dbReference>
<dbReference type="PANTHER" id="PTHR40866:SF1">
    <property type="entry name" value="BED-TYPE DOMAIN-CONTAINING PROTEIN"/>
    <property type="match status" value="1"/>
</dbReference>
<organism evidence="2 3">
    <name type="scientific">Phytophthora cactorum</name>
    <dbReference type="NCBI Taxonomy" id="29920"/>
    <lineage>
        <taxon>Eukaryota</taxon>
        <taxon>Sar</taxon>
        <taxon>Stramenopiles</taxon>
        <taxon>Oomycota</taxon>
        <taxon>Peronosporomycetes</taxon>
        <taxon>Peronosporales</taxon>
        <taxon>Peronosporaceae</taxon>
        <taxon>Phytophthora</taxon>
    </lineage>
</organism>
<dbReference type="PANTHER" id="PTHR40866">
    <property type="entry name" value="BED-TYPE DOMAIN-CONTAINING PROTEIN"/>
    <property type="match status" value="1"/>
</dbReference>
<dbReference type="OrthoDB" id="110256at2759"/>
<comment type="caution">
    <text evidence="2">The sequence shown here is derived from an EMBL/GenBank/DDBJ whole genome shotgun (WGS) entry which is preliminary data.</text>
</comment>
<evidence type="ECO:0000256" key="1">
    <source>
        <dbReference type="SAM" id="MobiDB-lite"/>
    </source>
</evidence>
<sequence length="274" mass="30206">MEEGDLTAGSHYVFIKKIIELFAQSDSQLAFLIGDNCATSQAAATLLNVPLIDCASHRLNLAVSVFLEDHAGTVDAVSALMQALRTVNNRATLRDHMSLSPLRPNVARRSSTFEMLARYVRIRDEIKQVDTVFHLIPNASEHRRVAAFLEDLPRYPSKKPKLSSTATIVHSPTFEAAAVKVINDERLSANERKAVRRFEKTTATSAAGTKRKEREDDVGQGGKKKKEEDFASSILKEMKKSTTQSTASLYSKLLFKLRRLAAGASDTSPKPSSC</sequence>
<dbReference type="VEuPathDB" id="FungiDB:PC110_g12585"/>
<accession>A0A329S2Z9</accession>
<reference evidence="2 3" key="1">
    <citation type="submission" date="2018-01" db="EMBL/GenBank/DDBJ databases">
        <title>Draft genome of the strawberry crown rot pathogen Phytophthora cactorum.</title>
        <authorList>
            <person name="Armitage A.D."/>
            <person name="Lysoe E."/>
            <person name="Nellist C.F."/>
            <person name="Harrison R.J."/>
            <person name="Brurberg M.B."/>
        </authorList>
    </citation>
    <scope>NUCLEOTIDE SEQUENCE [LARGE SCALE GENOMIC DNA]</scope>
    <source>
        <strain evidence="2 3">10300</strain>
    </source>
</reference>
<proteinExistence type="predicted"/>
<gene>
    <name evidence="2" type="ORF">PC110_g12585</name>
</gene>
<dbReference type="InterPro" id="IPR012337">
    <property type="entry name" value="RNaseH-like_sf"/>
</dbReference>
<name>A0A329S2Z9_9STRA</name>
<keyword evidence="3" id="KW-1185">Reference proteome</keyword>
<feature type="region of interest" description="Disordered" evidence="1">
    <location>
        <begin position="198"/>
        <end position="229"/>
    </location>
</feature>
<dbReference type="Proteomes" id="UP000251314">
    <property type="component" value="Unassembled WGS sequence"/>
</dbReference>
<evidence type="ECO:0000313" key="2">
    <source>
        <dbReference type="EMBL" id="RAW31075.1"/>
    </source>
</evidence>
<dbReference type="AlphaFoldDB" id="A0A329S2Z9"/>
<dbReference type="EMBL" id="MJFZ01000339">
    <property type="protein sequence ID" value="RAW31075.1"/>
    <property type="molecule type" value="Genomic_DNA"/>
</dbReference>
<protein>
    <submittedName>
        <fullName evidence="2">Uncharacterized protein</fullName>
    </submittedName>
</protein>